<organism evidence="2 4">
    <name type="scientific">Methanococcus maripaludis</name>
    <name type="common">Methanococcus deltae</name>
    <dbReference type="NCBI Taxonomy" id="39152"/>
    <lineage>
        <taxon>Archaea</taxon>
        <taxon>Methanobacteriati</taxon>
        <taxon>Methanobacteriota</taxon>
        <taxon>Methanomada group</taxon>
        <taxon>Methanococci</taxon>
        <taxon>Methanococcales</taxon>
        <taxon>Methanococcaceae</taxon>
        <taxon>Methanococcus</taxon>
    </lineage>
</organism>
<feature type="domain" description="DUF7014" evidence="1">
    <location>
        <begin position="163"/>
        <end position="287"/>
    </location>
</feature>
<dbReference type="Proteomes" id="UP000722095">
    <property type="component" value="Unassembled WGS sequence"/>
</dbReference>
<evidence type="ECO:0000259" key="1">
    <source>
        <dbReference type="Pfam" id="PF22809"/>
    </source>
</evidence>
<accession>A0A8T4CJU5</accession>
<dbReference type="RefSeq" id="WP_204936395.1">
    <property type="nucleotide sequence ID" value="NZ_JAFBBC010000001.1"/>
</dbReference>
<evidence type="ECO:0000313" key="4">
    <source>
        <dbReference type="Proteomes" id="UP000722095"/>
    </source>
</evidence>
<comment type="caution">
    <text evidence="2">The sequence shown here is derived from an EMBL/GenBank/DDBJ whole genome shotgun (WGS) entry which is preliminary data.</text>
</comment>
<gene>
    <name evidence="2" type="ORF">HNP85_000097</name>
    <name evidence="3" type="ORF">J2745_001602</name>
</gene>
<reference evidence="3" key="2">
    <citation type="submission" date="2021-03" db="EMBL/GenBank/DDBJ databases">
        <title>Genomic Encyclopedia of Type Strains, Phase IV (KMG-IV): sequencing the most valuable type-strain genomes for metagenomic binning, comparative biology and taxonomic classification.</title>
        <authorList>
            <person name="Goeker M."/>
        </authorList>
    </citation>
    <scope>NUCLEOTIDE SEQUENCE</scope>
    <source>
        <strain evidence="3">DSM 2771</strain>
    </source>
</reference>
<name>A0A8T4CJU5_METMI</name>
<evidence type="ECO:0000313" key="2">
    <source>
        <dbReference type="EMBL" id="MBM7408425.1"/>
    </source>
</evidence>
<sequence>MVYGPLKDLYFRRKQEERNEIPDYFSEKLNESVKNKIIMRIMDFSDTDLMKRFGRSIERQLGLNLFTGPWDYEIEGFLKKCSDDLFCTALEIFLILMIPHNAHNIDNFIEIINKTFLIDKIGFEIIKSEGLDVPFIFVPFNSQYLHNETVKKPRELLWNSKFNEELSDFDKALDKYRNGDYEQTCFYAGKSFEGTIKKICKLKNIPYDENNNNIPRLIISLKENGLIHQKLKGEFECIYKALDKGPNNIRNIVAHSNDNKIPKNMEKTYAEFCLSSAGNHIVFLIEAYELNK</sequence>
<protein>
    <submittedName>
        <fullName evidence="2">HEPN domain-containing protein</fullName>
    </submittedName>
</protein>
<reference evidence="2" key="1">
    <citation type="submission" date="2021-01" db="EMBL/GenBank/DDBJ databases">
        <title>Genomic Encyclopedia of Type Strains, Phase IV (KMG-V): Genome sequencing to study the core and pangenomes of soil and plant-associated prokaryotes.</title>
        <authorList>
            <person name="Whitman W."/>
        </authorList>
    </citation>
    <scope>NUCLEOTIDE SEQUENCE</scope>
    <source>
        <strain evidence="2">RC</strain>
    </source>
</reference>
<dbReference type="EMBL" id="JAFBBC010000001">
    <property type="protein sequence ID" value="MBM7408425.1"/>
    <property type="molecule type" value="Genomic_DNA"/>
</dbReference>
<dbReference type="InterPro" id="IPR054280">
    <property type="entry name" value="DUF7014"/>
</dbReference>
<dbReference type="Proteomes" id="UP000742560">
    <property type="component" value="Unassembled WGS sequence"/>
</dbReference>
<proteinExistence type="predicted"/>
<dbReference type="EMBL" id="JAGINF010000006">
    <property type="protein sequence ID" value="MBP2220095.1"/>
    <property type="molecule type" value="Genomic_DNA"/>
</dbReference>
<evidence type="ECO:0000313" key="3">
    <source>
        <dbReference type="EMBL" id="MBP2220095.1"/>
    </source>
</evidence>
<dbReference type="Pfam" id="PF22809">
    <property type="entry name" value="DUF7014"/>
    <property type="match status" value="1"/>
</dbReference>
<dbReference type="AlphaFoldDB" id="A0A8T4CJU5"/>